<gene>
    <name evidence="6" type="ORF">ASTO00021_LOCUS1408</name>
</gene>
<dbReference type="InterPro" id="IPR023393">
    <property type="entry name" value="START-like_dom_sf"/>
</dbReference>
<accession>A0A7S3LHA1</accession>
<sequence>MGLVFQLVFLVACLDFYINGPIKGTPRHATLALTLTALVANVDLYYIAISTVWVGLFVFAVDHEVTTAVEEEPLPDGKADESGLKKVPGPVKDLLVKSIEDFEKNVAGEKTCDGTTWKLLEDSPDLKIYRADFPGESIKRWKVECEVEGKQDKIFDQLFDWNIRLKWDTALSHGEILTELHPDGAGDRVVVNKIHTAPAGGGAVSSREMVDAGLLRYRDDGGLLFSAISVGPEFNKHLPCLPKPKSNPIRAFTFSGGGAALIPLEQSENPTKFKYILVSNVDLKGWLMTSVINSATSGALKDSTRAMLKQLQTALG</sequence>
<dbReference type="GO" id="GO:0006869">
    <property type="term" value="P:lipid transport"/>
    <property type="evidence" value="ECO:0007669"/>
    <property type="project" value="UniProtKB-KW"/>
</dbReference>
<dbReference type="Gene3D" id="3.30.530.20">
    <property type="match status" value="1"/>
</dbReference>
<protein>
    <recommendedName>
        <fullName evidence="5">START domain-containing protein</fullName>
    </recommendedName>
</protein>
<keyword evidence="1" id="KW-0813">Transport</keyword>
<dbReference type="InterPro" id="IPR002913">
    <property type="entry name" value="START_lipid-bd_dom"/>
</dbReference>
<dbReference type="CDD" id="cd00177">
    <property type="entry name" value="START"/>
    <property type="match status" value="1"/>
</dbReference>
<reference evidence="6" key="1">
    <citation type="submission" date="2021-01" db="EMBL/GenBank/DDBJ databases">
        <authorList>
            <person name="Corre E."/>
            <person name="Pelletier E."/>
            <person name="Niang G."/>
            <person name="Scheremetjew M."/>
            <person name="Finn R."/>
            <person name="Kale V."/>
            <person name="Holt S."/>
            <person name="Cochrane G."/>
            <person name="Meng A."/>
            <person name="Brown T."/>
            <person name="Cohen L."/>
        </authorList>
    </citation>
    <scope>NUCLEOTIDE SEQUENCE</scope>
    <source>
        <strain evidence="6">GSBS06</strain>
    </source>
</reference>
<dbReference type="GO" id="GO:0008289">
    <property type="term" value="F:lipid binding"/>
    <property type="evidence" value="ECO:0007669"/>
    <property type="project" value="UniProtKB-KW"/>
</dbReference>
<name>A0A7S3LHA1_9STRA</name>
<evidence type="ECO:0000256" key="1">
    <source>
        <dbReference type="ARBA" id="ARBA00022448"/>
    </source>
</evidence>
<dbReference type="EMBL" id="HBIN01002182">
    <property type="protein sequence ID" value="CAE0431056.1"/>
    <property type="molecule type" value="Transcribed_RNA"/>
</dbReference>
<dbReference type="PANTHER" id="PTHR46374">
    <property type="entry name" value="PROTEIN CBG07384"/>
    <property type="match status" value="1"/>
</dbReference>
<evidence type="ECO:0000256" key="2">
    <source>
        <dbReference type="ARBA" id="ARBA00023055"/>
    </source>
</evidence>
<feature type="domain" description="START" evidence="5">
    <location>
        <begin position="117"/>
        <end position="316"/>
    </location>
</feature>
<evidence type="ECO:0000256" key="3">
    <source>
        <dbReference type="ARBA" id="ARBA00023121"/>
    </source>
</evidence>
<dbReference type="PANTHER" id="PTHR46374:SF1">
    <property type="entry name" value="START DOMAIN-CONTAINING PROTEIN"/>
    <property type="match status" value="1"/>
</dbReference>
<comment type="function">
    <text evidence="4">May be involved in the intracellular transport of sterols or other lipids. May bind cholesterol or other sterols.</text>
</comment>
<dbReference type="Pfam" id="PF01852">
    <property type="entry name" value="START"/>
    <property type="match status" value="1"/>
</dbReference>
<evidence type="ECO:0000259" key="5">
    <source>
        <dbReference type="PROSITE" id="PS50848"/>
    </source>
</evidence>
<dbReference type="AlphaFoldDB" id="A0A7S3LHA1"/>
<organism evidence="6">
    <name type="scientific">Aplanochytrium stocchinoi</name>
    <dbReference type="NCBI Taxonomy" id="215587"/>
    <lineage>
        <taxon>Eukaryota</taxon>
        <taxon>Sar</taxon>
        <taxon>Stramenopiles</taxon>
        <taxon>Bigyra</taxon>
        <taxon>Labyrinthulomycetes</taxon>
        <taxon>Thraustochytrida</taxon>
        <taxon>Thraustochytriidae</taxon>
        <taxon>Aplanochytrium</taxon>
    </lineage>
</organism>
<proteinExistence type="predicted"/>
<keyword evidence="3" id="KW-0446">Lipid-binding</keyword>
<evidence type="ECO:0000313" key="6">
    <source>
        <dbReference type="EMBL" id="CAE0431056.1"/>
    </source>
</evidence>
<dbReference type="PROSITE" id="PS50848">
    <property type="entry name" value="START"/>
    <property type="match status" value="1"/>
</dbReference>
<dbReference type="InterPro" id="IPR043556">
    <property type="entry name" value="StARD5/6"/>
</dbReference>
<evidence type="ECO:0000256" key="4">
    <source>
        <dbReference type="ARBA" id="ARBA00024750"/>
    </source>
</evidence>
<keyword evidence="2" id="KW-0445">Lipid transport</keyword>
<dbReference type="SUPFAM" id="SSF55961">
    <property type="entry name" value="Bet v1-like"/>
    <property type="match status" value="1"/>
</dbReference>